<evidence type="ECO:0000259" key="6">
    <source>
        <dbReference type="PROSITE" id="PS50977"/>
    </source>
</evidence>
<protein>
    <submittedName>
        <fullName evidence="7">TetR/AcrR family transcriptional regulator</fullName>
    </submittedName>
</protein>
<keyword evidence="3" id="KW-0804">Transcription</keyword>
<comment type="caution">
    <text evidence="7">The sequence shown here is derived from an EMBL/GenBank/DDBJ whole genome shotgun (WGS) entry which is preliminary data.</text>
</comment>
<evidence type="ECO:0000313" key="8">
    <source>
        <dbReference type="Proteomes" id="UP001501586"/>
    </source>
</evidence>
<dbReference type="Proteomes" id="UP001501586">
    <property type="component" value="Unassembled WGS sequence"/>
</dbReference>
<dbReference type="PROSITE" id="PS50977">
    <property type="entry name" value="HTH_TETR_2"/>
    <property type="match status" value="1"/>
</dbReference>
<dbReference type="Gene3D" id="1.10.357.10">
    <property type="entry name" value="Tetracycline Repressor, domain 2"/>
    <property type="match status" value="1"/>
</dbReference>
<dbReference type="InterPro" id="IPR050109">
    <property type="entry name" value="HTH-type_TetR-like_transc_reg"/>
</dbReference>
<proteinExistence type="predicted"/>
<evidence type="ECO:0000313" key="7">
    <source>
        <dbReference type="EMBL" id="GAA4283806.1"/>
    </source>
</evidence>
<keyword evidence="1" id="KW-0805">Transcription regulation</keyword>
<evidence type="ECO:0000256" key="1">
    <source>
        <dbReference type="ARBA" id="ARBA00023015"/>
    </source>
</evidence>
<name>A0ABP8EIN0_9MICO</name>
<accession>A0ABP8EIN0</accession>
<sequence length="246" mass="27346">MRPVARVTAKGEWQMKANGESAREKLIVAGRRLFAEKGIDAVSLREIVREANVKHATAIQYHFGDRDGLIAAISDERAAHVNTRREAMLDSLEADLGAADVRDIAAALVRPLASELETTEGRYFLRIYAQRIQRFPQRFPSVGTGYMRWRRHAESFLAPGAAGLHPRYSAIAFTAVELARRAAEPQDDDNRLFVSRLIDVVAAIIAAPLSDETKRLCPEANSGPRSRRTERHSPDALYSESGDPTR</sequence>
<feature type="domain" description="HTH tetR-type" evidence="6">
    <location>
        <begin position="20"/>
        <end position="81"/>
    </location>
</feature>
<reference evidence="8" key="1">
    <citation type="journal article" date="2019" name="Int. J. Syst. Evol. Microbiol.">
        <title>The Global Catalogue of Microorganisms (GCM) 10K type strain sequencing project: providing services to taxonomists for standard genome sequencing and annotation.</title>
        <authorList>
            <consortium name="The Broad Institute Genomics Platform"/>
            <consortium name="The Broad Institute Genome Sequencing Center for Infectious Disease"/>
            <person name="Wu L."/>
            <person name="Ma J."/>
        </authorList>
    </citation>
    <scope>NUCLEOTIDE SEQUENCE [LARGE SCALE GENOMIC DNA]</scope>
    <source>
        <strain evidence="8">JCM 17458</strain>
    </source>
</reference>
<keyword evidence="2 4" id="KW-0238">DNA-binding</keyword>
<feature type="region of interest" description="Disordered" evidence="5">
    <location>
        <begin position="215"/>
        <end position="246"/>
    </location>
</feature>
<dbReference type="InterPro" id="IPR009057">
    <property type="entry name" value="Homeodomain-like_sf"/>
</dbReference>
<keyword evidence="8" id="KW-1185">Reference proteome</keyword>
<gene>
    <name evidence="7" type="ORF">GCM10022261_13370</name>
</gene>
<dbReference type="PANTHER" id="PTHR30055:SF234">
    <property type="entry name" value="HTH-TYPE TRANSCRIPTIONAL REGULATOR BETI"/>
    <property type="match status" value="1"/>
</dbReference>
<dbReference type="EMBL" id="BAABAZ010000004">
    <property type="protein sequence ID" value="GAA4283806.1"/>
    <property type="molecule type" value="Genomic_DNA"/>
</dbReference>
<comment type="caution">
    <text evidence="4">Lacks conserved residue(s) required for the propagation of feature annotation.</text>
</comment>
<dbReference type="PANTHER" id="PTHR30055">
    <property type="entry name" value="HTH-TYPE TRANSCRIPTIONAL REGULATOR RUTR"/>
    <property type="match status" value="1"/>
</dbReference>
<organism evidence="7 8">
    <name type="scientific">Brevibacterium daeguense</name>
    <dbReference type="NCBI Taxonomy" id="909936"/>
    <lineage>
        <taxon>Bacteria</taxon>
        <taxon>Bacillati</taxon>
        <taxon>Actinomycetota</taxon>
        <taxon>Actinomycetes</taxon>
        <taxon>Micrococcales</taxon>
        <taxon>Brevibacteriaceae</taxon>
        <taxon>Brevibacterium</taxon>
    </lineage>
</organism>
<evidence type="ECO:0000256" key="4">
    <source>
        <dbReference type="PROSITE-ProRule" id="PRU00335"/>
    </source>
</evidence>
<dbReference type="InterPro" id="IPR001647">
    <property type="entry name" value="HTH_TetR"/>
</dbReference>
<dbReference type="Pfam" id="PF00440">
    <property type="entry name" value="TetR_N"/>
    <property type="match status" value="1"/>
</dbReference>
<evidence type="ECO:0000256" key="2">
    <source>
        <dbReference type="ARBA" id="ARBA00023125"/>
    </source>
</evidence>
<dbReference type="SUPFAM" id="SSF46689">
    <property type="entry name" value="Homeodomain-like"/>
    <property type="match status" value="1"/>
</dbReference>
<evidence type="ECO:0000256" key="5">
    <source>
        <dbReference type="SAM" id="MobiDB-lite"/>
    </source>
</evidence>
<evidence type="ECO:0000256" key="3">
    <source>
        <dbReference type="ARBA" id="ARBA00023163"/>
    </source>
</evidence>